<reference evidence="4 5" key="1">
    <citation type="journal article" date="2020" name="Insects">
        <title>Bacteria Belonging to Pseudomonas typographi sp. nov. from the Bark Beetle Ips typographus Have Genomic Potential to Aid in the Host Ecology.</title>
        <authorList>
            <person name="Peral-Aranega E."/>
            <person name="Saati-Santamaria Z."/>
            <person name="Kolarik M."/>
            <person name="Rivas R."/>
            <person name="Garcia-Fraile P."/>
        </authorList>
    </citation>
    <scope>NUCLEOTIDE SEQUENCE [LARGE SCALE GENOMIC DNA]</scope>
    <source>
        <strain evidence="4 5">CA3A</strain>
    </source>
</reference>
<dbReference type="SMART" id="SM00028">
    <property type="entry name" value="TPR"/>
    <property type="match status" value="3"/>
</dbReference>
<dbReference type="Gene3D" id="1.25.40.10">
    <property type="entry name" value="Tetratricopeptide repeat domain"/>
    <property type="match status" value="2"/>
</dbReference>
<dbReference type="PANTHER" id="PTHR12558:SF13">
    <property type="entry name" value="CELL DIVISION CYCLE PROTEIN 27 HOMOLOG"/>
    <property type="match status" value="1"/>
</dbReference>
<dbReference type="Pfam" id="PF07719">
    <property type="entry name" value="TPR_2"/>
    <property type="match status" value="1"/>
</dbReference>
<comment type="caution">
    <text evidence="4">The sequence shown here is derived from an EMBL/GenBank/DDBJ whole genome shotgun (WGS) entry which is preliminary data.</text>
</comment>
<dbReference type="PROSITE" id="PS50005">
    <property type="entry name" value="TPR"/>
    <property type="match status" value="2"/>
</dbReference>
<evidence type="ECO:0000313" key="4">
    <source>
        <dbReference type="EMBL" id="MBD1598641.1"/>
    </source>
</evidence>
<keyword evidence="1" id="KW-0677">Repeat</keyword>
<gene>
    <name evidence="4" type="ORF">HAQ05_07980</name>
</gene>
<dbReference type="InterPro" id="IPR011990">
    <property type="entry name" value="TPR-like_helical_dom_sf"/>
</dbReference>
<dbReference type="PANTHER" id="PTHR12558">
    <property type="entry name" value="CELL DIVISION CYCLE 16,23,27"/>
    <property type="match status" value="1"/>
</dbReference>
<sequence>MHKQSPQVDIQRIATALAQAEKTGNTEAQIRLYEKLTALVPDTALAHAQLAHLYFDQNDVANAGGHARQALALPQEDKVDALLFDHLCTVPAFIDDLAQARQWYRQAPNLWRFKLLHEALEKVEAYDEMESTLHSLLGTTSQRDYRSQLLTVLAQVYYAMGRFHDAIACYQLGLEITPQDRKQLFNIGAALEHVGRYQDAYGYYQRVLEVDPQHAGVHNNIALLMLRLGEFESGWQHYEWRWQATQKEHEQHFNIPRWSGDPLAGRTLLVWGEQGIGDHIMFASQLNELMALDGALHYEIYARLDRLFERSFPAVSFIRREQSGAVASPEDVVFKQTWPQADVQIPAGSLPALLRKSREAFGAGAAYLKADANAVAAYRTKYREQFPGKKLIGLSWRGGASIRTERQSRRLSQADLLHLRALQNVQFIDLQYNSTPEELAELRAKGLDIFHDDSVNAMEDMDPLATQLCALDAVLSVDNTNVHLAGALGVRTYALIQLNPNWRWGLNEGPSYWYNSVRLFRNRELSDWKVVLERVMAAMKDDGVA</sequence>
<dbReference type="SUPFAM" id="SSF48452">
    <property type="entry name" value="TPR-like"/>
    <property type="match status" value="1"/>
</dbReference>
<dbReference type="SUPFAM" id="SSF53756">
    <property type="entry name" value="UDP-Glycosyltransferase/glycogen phosphorylase"/>
    <property type="match status" value="1"/>
</dbReference>
<accession>A0ABR7YZY0</accession>
<dbReference type="Proteomes" id="UP000805841">
    <property type="component" value="Unassembled WGS sequence"/>
</dbReference>
<protein>
    <submittedName>
        <fullName evidence="4">Tetratricopeptide repeat protein</fullName>
    </submittedName>
</protein>
<keyword evidence="2 3" id="KW-0802">TPR repeat</keyword>
<proteinExistence type="predicted"/>
<dbReference type="InterPro" id="IPR019734">
    <property type="entry name" value="TPR_rpt"/>
</dbReference>
<evidence type="ECO:0000256" key="1">
    <source>
        <dbReference type="ARBA" id="ARBA00022737"/>
    </source>
</evidence>
<evidence type="ECO:0000313" key="5">
    <source>
        <dbReference type="Proteomes" id="UP000805841"/>
    </source>
</evidence>
<dbReference type="RefSeq" id="WP_190419175.1">
    <property type="nucleotide sequence ID" value="NZ_JAAOCA010000008.1"/>
</dbReference>
<keyword evidence="5" id="KW-1185">Reference proteome</keyword>
<dbReference type="InterPro" id="IPR013105">
    <property type="entry name" value="TPR_2"/>
</dbReference>
<name>A0ABR7YZY0_9PSED</name>
<feature type="repeat" description="TPR" evidence="3">
    <location>
        <begin position="147"/>
        <end position="180"/>
    </location>
</feature>
<evidence type="ECO:0000256" key="3">
    <source>
        <dbReference type="PROSITE-ProRule" id="PRU00339"/>
    </source>
</evidence>
<dbReference type="Pfam" id="PF13181">
    <property type="entry name" value="TPR_8"/>
    <property type="match status" value="1"/>
</dbReference>
<organism evidence="4 5">
    <name type="scientific">Pseudomonas typographi</name>
    <dbReference type="NCBI Taxonomy" id="2715964"/>
    <lineage>
        <taxon>Bacteria</taxon>
        <taxon>Pseudomonadati</taxon>
        <taxon>Pseudomonadota</taxon>
        <taxon>Gammaproteobacteria</taxon>
        <taxon>Pseudomonadales</taxon>
        <taxon>Pseudomonadaceae</taxon>
        <taxon>Pseudomonas</taxon>
    </lineage>
</organism>
<evidence type="ECO:0000256" key="2">
    <source>
        <dbReference type="ARBA" id="ARBA00022803"/>
    </source>
</evidence>
<dbReference type="PROSITE" id="PS50293">
    <property type="entry name" value="TPR_REGION"/>
    <property type="match status" value="1"/>
</dbReference>
<feature type="repeat" description="TPR" evidence="3">
    <location>
        <begin position="181"/>
        <end position="214"/>
    </location>
</feature>
<dbReference type="EMBL" id="JAAOCA010000008">
    <property type="protein sequence ID" value="MBD1598641.1"/>
    <property type="molecule type" value="Genomic_DNA"/>
</dbReference>